<dbReference type="CDD" id="cd11646">
    <property type="entry name" value="Precorrin_3B_C17_MT"/>
    <property type="match status" value="1"/>
</dbReference>
<dbReference type="NCBIfam" id="TIGR01466">
    <property type="entry name" value="cobJ_cbiH"/>
    <property type="match status" value="1"/>
</dbReference>
<gene>
    <name evidence="7" type="primary">cobJ</name>
    <name evidence="7" type="ORF">MON41_25860</name>
</gene>
<evidence type="ECO:0000313" key="8">
    <source>
        <dbReference type="Proteomes" id="UP001201985"/>
    </source>
</evidence>
<evidence type="ECO:0000259" key="6">
    <source>
        <dbReference type="Pfam" id="PF00590"/>
    </source>
</evidence>
<evidence type="ECO:0000313" key="7">
    <source>
        <dbReference type="EMBL" id="MCI0757063.1"/>
    </source>
</evidence>
<evidence type="ECO:0000256" key="2">
    <source>
        <dbReference type="ARBA" id="ARBA00022573"/>
    </source>
</evidence>
<dbReference type="EC" id="2.1.1.131" evidence="7"/>
<evidence type="ECO:0000256" key="5">
    <source>
        <dbReference type="ARBA" id="ARBA00022691"/>
    </source>
</evidence>
<dbReference type="PANTHER" id="PTHR47036">
    <property type="entry name" value="COBALT-FACTOR III C(17)-METHYLTRANSFERASE-RELATED"/>
    <property type="match status" value="1"/>
</dbReference>
<dbReference type="InterPro" id="IPR006363">
    <property type="entry name" value="Cbl_synth_CobJ/CibH_dom"/>
</dbReference>
<dbReference type="GO" id="GO:0030789">
    <property type="term" value="F:precorrin-3B C17-methyltransferase activity"/>
    <property type="evidence" value="ECO:0007669"/>
    <property type="project" value="UniProtKB-EC"/>
</dbReference>
<dbReference type="InterPro" id="IPR000878">
    <property type="entry name" value="4pyrrol_Mease"/>
</dbReference>
<dbReference type="SUPFAM" id="SSF53790">
    <property type="entry name" value="Tetrapyrrole methylase"/>
    <property type="match status" value="1"/>
</dbReference>
<accession>A0ABS9WCZ6</accession>
<keyword evidence="2" id="KW-0169">Cobalamin biosynthesis</keyword>
<comment type="caution">
    <text evidence="7">The sequence shown here is derived from an EMBL/GenBank/DDBJ whole genome shotgun (WGS) entry which is preliminary data.</text>
</comment>
<evidence type="ECO:0000256" key="3">
    <source>
        <dbReference type="ARBA" id="ARBA00022603"/>
    </source>
</evidence>
<reference evidence="7 8" key="1">
    <citation type="submission" date="2022-03" db="EMBL/GenBank/DDBJ databases">
        <title>Complete genome analysis of Roseomonas KG 17.1 : a prolific producer of plant growth promoters.</title>
        <authorList>
            <person name="Saadouli I."/>
            <person name="Najjari A."/>
            <person name="Mosbah A."/>
            <person name="Ouzari H.I."/>
        </authorList>
    </citation>
    <scope>NUCLEOTIDE SEQUENCE [LARGE SCALE GENOMIC DNA]</scope>
    <source>
        <strain evidence="7 8">KG17-1</strain>
    </source>
</reference>
<keyword evidence="8" id="KW-1185">Reference proteome</keyword>
<keyword evidence="5" id="KW-0949">S-adenosyl-L-methionine</keyword>
<keyword evidence="4 7" id="KW-0808">Transferase</keyword>
<feature type="domain" description="Tetrapyrrole methylase" evidence="6">
    <location>
        <begin position="5"/>
        <end position="213"/>
    </location>
</feature>
<dbReference type="InterPro" id="IPR035996">
    <property type="entry name" value="4pyrrol_Methylase_sf"/>
</dbReference>
<dbReference type="PANTHER" id="PTHR47036:SF1">
    <property type="entry name" value="COBALT-FACTOR III C(17)-METHYLTRANSFERASE-RELATED"/>
    <property type="match status" value="1"/>
</dbReference>
<keyword evidence="3 7" id="KW-0489">Methyltransferase</keyword>
<dbReference type="InterPro" id="IPR014776">
    <property type="entry name" value="4pyrrole_Mease_sub2"/>
</dbReference>
<dbReference type="EMBL" id="JALBUU010000125">
    <property type="protein sequence ID" value="MCI0757063.1"/>
    <property type="molecule type" value="Genomic_DNA"/>
</dbReference>
<dbReference type="Gene3D" id="3.30.950.10">
    <property type="entry name" value="Methyltransferase, Cobalt-precorrin-4 Transmethylase, Domain 2"/>
    <property type="match status" value="1"/>
</dbReference>
<organism evidence="7 8">
    <name type="scientific">Teichococcus vastitatis</name>
    <dbReference type="NCBI Taxonomy" id="2307076"/>
    <lineage>
        <taxon>Bacteria</taxon>
        <taxon>Pseudomonadati</taxon>
        <taxon>Pseudomonadota</taxon>
        <taxon>Alphaproteobacteria</taxon>
        <taxon>Acetobacterales</taxon>
        <taxon>Roseomonadaceae</taxon>
        <taxon>Roseomonas</taxon>
    </lineage>
</organism>
<dbReference type="InterPro" id="IPR014777">
    <property type="entry name" value="4pyrrole_Mease_sub1"/>
</dbReference>
<dbReference type="RefSeq" id="WP_120009823.1">
    <property type="nucleotide sequence ID" value="NZ_JALBUU010000125.1"/>
</dbReference>
<dbReference type="Gene3D" id="3.40.1010.10">
    <property type="entry name" value="Cobalt-precorrin-4 Transmethylase, Domain 1"/>
    <property type="match status" value="1"/>
</dbReference>
<proteinExistence type="predicted"/>
<protein>
    <submittedName>
        <fullName evidence="7">Precorrin-3B C(17)-methyltransferase</fullName>
        <ecNumber evidence="7">2.1.1.131</ecNumber>
    </submittedName>
</protein>
<sequence length="247" mass="25998">MSGTLRIIGLGPGAASLRTPEAEAALAGATDLLGYGPYLARVAARPEQRLHPTDNREELDRARHALQLAEGGARVAVVSSGDPGVFAMAAAVFEALEHGPAAWHALDIQVLPGISAMFAVAARLGAPLGHDFCAISLSDNLKPWALVERRLRLAAEAGFAMALYNPISRARPWQLGQAFGILREVLPGSAPVAFATAVSRPEERILIRPLAEADPALADMRTLVLVGSAATRMAGRFLYTPRSASLA</sequence>
<dbReference type="Pfam" id="PF00590">
    <property type="entry name" value="TP_methylase"/>
    <property type="match status" value="1"/>
</dbReference>
<dbReference type="Proteomes" id="UP001201985">
    <property type="component" value="Unassembled WGS sequence"/>
</dbReference>
<name>A0ABS9WCZ6_9PROT</name>
<dbReference type="GO" id="GO:0032259">
    <property type="term" value="P:methylation"/>
    <property type="evidence" value="ECO:0007669"/>
    <property type="project" value="UniProtKB-KW"/>
</dbReference>
<evidence type="ECO:0000256" key="1">
    <source>
        <dbReference type="ARBA" id="ARBA00004953"/>
    </source>
</evidence>
<comment type="pathway">
    <text evidence="1">Cofactor biosynthesis; adenosylcobalamin biosynthesis.</text>
</comment>
<evidence type="ECO:0000256" key="4">
    <source>
        <dbReference type="ARBA" id="ARBA00022679"/>
    </source>
</evidence>
<dbReference type="InterPro" id="IPR051810">
    <property type="entry name" value="Precorrin_MeTrfase"/>
</dbReference>